<keyword evidence="1" id="KW-0472">Membrane</keyword>
<evidence type="ECO:0000313" key="3">
    <source>
        <dbReference type="Proteomes" id="UP000055060"/>
    </source>
</evidence>
<dbReference type="EMBL" id="DF967972">
    <property type="protein sequence ID" value="GAP12507.1"/>
    <property type="molecule type" value="Genomic_DNA"/>
</dbReference>
<accession>A0A0S7BFD4</accession>
<proteinExistence type="predicted"/>
<feature type="transmembrane region" description="Helical" evidence="1">
    <location>
        <begin position="84"/>
        <end position="103"/>
    </location>
</feature>
<dbReference type="AlphaFoldDB" id="A0A0S7BFD4"/>
<organism evidence="2">
    <name type="scientific">Longilinea arvoryzae</name>
    <dbReference type="NCBI Taxonomy" id="360412"/>
    <lineage>
        <taxon>Bacteria</taxon>
        <taxon>Bacillati</taxon>
        <taxon>Chloroflexota</taxon>
        <taxon>Anaerolineae</taxon>
        <taxon>Anaerolineales</taxon>
        <taxon>Anaerolineaceae</taxon>
        <taxon>Longilinea</taxon>
    </lineage>
</organism>
<feature type="transmembrane region" description="Helical" evidence="1">
    <location>
        <begin position="12"/>
        <end position="32"/>
    </location>
</feature>
<gene>
    <name evidence="2" type="ORF">LARV_00243</name>
</gene>
<keyword evidence="1" id="KW-1133">Transmembrane helix</keyword>
<reference evidence="2" key="1">
    <citation type="submission" date="2015-07" db="EMBL/GenBank/DDBJ databases">
        <title>Draft Genome Sequences of Anaerolinea thermolimosa IMO-1, Bellilinea caldifistulae GOMI-1, Leptolinea tardivitalis YMTK-2, Levilinea saccharolytica KIBI-1,Longilinea arvoryzae KOME-1, Previously Described as Members of the Anaerolineaceae (Chloroflexi).</title>
        <authorList>
            <person name="Sekiguchi Y."/>
            <person name="Ohashi A."/>
            <person name="Matsuura N."/>
            <person name="Tourlousse M.D."/>
        </authorList>
    </citation>
    <scope>NUCLEOTIDE SEQUENCE [LARGE SCALE GENOMIC DNA]</scope>
    <source>
        <strain evidence="2">KOME-1</strain>
    </source>
</reference>
<evidence type="ECO:0000256" key="1">
    <source>
        <dbReference type="SAM" id="Phobius"/>
    </source>
</evidence>
<name>A0A0S7BFD4_9CHLR</name>
<dbReference type="STRING" id="360412.LARV_00243"/>
<protein>
    <submittedName>
        <fullName evidence="2">Uncharacterized protein</fullName>
    </submittedName>
</protein>
<evidence type="ECO:0000313" key="2">
    <source>
        <dbReference type="EMBL" id="GAP12507.1"/>
    </source>
</evidence>
<feature type="transmembrane region" description="Helical" evidence="1">
    <location>
        <begin position="44"/>
        <end position="64"/>
    </location>
</feature>
<keyword evidence="1" id="KW-0812">Transmembrane</keyword>
<feature type="transmembrane region" description="Helical" evidence="1">
    <location>
        <begin position="124"/>
        <end position="141"/>
    </location>
</feature>
<dbReference type="Proteomes" id="UP000055060">
    <property type="component" value="Unassembled WGS sequence"/>
</dbReference>
<sequence length="153" mass="16764">MQTILITLHNLTRWLVLIFGALAVARAFAGWLGKKGWQKADDRAGMLFTGMLDLQLLLGLALYFTSPFMQPIFRDFGVAMAGTSLRFFGVVHAGGMLLAILIAHAARSLSRKAASDPLKHQRSAIGFGLALLIVAILIPWMRPLLQFFGLLTV</sequence>
<keyword evidence="3" id="KW-1185">Reference proteome</keyword>